<comment type="caution">
    <text evidence="2">The sequence shown here is derived from an EMBL/GenBank/DDBJ whole genome shotgun (WGS) entry which is preliminary data.</text>
</comment>
<feature type="domain" description="LYC1 C-terminal" evidence="1">
    <location>
        <begin position="202"/>
        <end position="402"/>
    </location>
</feature>
<dbReference type="OrthoDB" id="2020070at2759"/>
<proteinExistence type="predicted"/>
<evidence type="ECO:0000313" key="2">
    <source>
        <dbReference type="EMBL" id="KAF5369214.1"/>
    </source>
</evidence>
<dbReference type="AlphaFoldDB" id="A0A8H5GQ88"/>
<dbReference type="Pfam" id="PF22998">
    <property type="entry name" value="GNAT_LYC1-like"/>
    <property type="match status" value="1"/>
</dbReference>
<reference evidence="2 3" key="1">
    <citation type="journal article" date="2020" name="ISME J.">
        <title>Uncovering the hidden diversity of litter-decomposition mechanisms in mushroom-forming fungi.</title>
        <authorList>
            <person name="Floudas D."/>
            <person name="Bentzer J."/>
            <person name="Ahren D."/>
            <person name="Johansson T."/>
            <person name="Persson P."/>
            <person name="Tunlid A."/>
        </authorList>
    </citation>
    <scope>NUCLEOTIDE SEQUENCE [LARGE SCALE GENOMIC DNA]</scope>
    <source>
        <strain evidence="2 3">CBS 406.79</strain>
    </source>
</reference>
<dbReference type="EMBL" id="JAACJN010000129">
    <property type="protein sequence ID" value="KAF5369214.1"/>
    <property type="molecule type" value="Genomic_DNA"/>
</dbReference>
<accession>A0A8H5GQ88</accession>
<evidence type="ECO:0000259" key="1">
    <source>
        <dbReference type="Pfam" id="PF22998"/>
    </source>
</evidence>
<organism evidence="2 3">
    <name type="scientific">Collybiopsis confluens</name>
    <dbReference type="NCBI Taxonomy" id="2823264"/>
    <lineage>
        <taxon>Eukaryota</taxon>
        <taxon>Fungi</taxon>
        <taxon>Dikarya</taxon>
        <taxon>Basidiomycota</taxon>
        <taxon>Agaricomycotina</taxon>
        <taxon>Agaricomycetes</taxon>
        <taxon>Agaricomycetidae</taxon>
        <taxon>Agaricales</taxon>
        <taxon>Marasmiineae</taxon>
        <taxon>Omphalotaceae</taxon>
        <taxon>Collybiopsis</taxon>
    </lineage>
</organism>
<evidence type="ECO:0000313" key="3">
    <source>
        <dbReference type="Proteomes" id="UP000518752"/>
    </source>
</evidence>
<dbReference type="InterPro" id="IPR055100">
    <property type="entry name" value="GNAT_LYC1-like"/>
</dbReference>
<protein>
    <recommendedName>
        <fullName evidence="1">LYC1 C-terminal domain-containing protein</fullName>
    </recommendedName>
</protein>
<dbReference type="PANTHER" id="PTHR34815:SF2">
    <property type="entry name" value="N-ACETYLTRANSFERASE DOMAIN-CONTAINING PROTEIN"/>
    <property type="match status" value="1"/>
</dbReference>
<dbReference type="PANTHER" id="PTHR34815">
    <property type="entry name" value="LYSINE ACETYLTRANSFERASE"/>
    <property type="match status" value="1"/>
</dbReference>
<dbReference type="InterPro" id="IPR053013">
    <property type="entry name" value="LAT"/>
</dbReference>
<dbReference type="Proteomes" id="UP000518752">
    <property type="component" value="Unassembled WGS sequence"/>
</dbReference>
<sequence length="425" mass="48384">MEPSNVSLFVATPEQAEVSRRRTGVTSWGTGRSLDEYIQRDLELEKSECGRDDKFITWILAPRDDSKTLEFLCACETFRRPGLVSKGGVVEEVECYGIASVFTPPEQRGKGYAHLMTSLLHWVLAGHVLPSNAFPSHIWGPRPAIPPGFSGKAVFSALWSDIGDFYENCNPDSPDRSSRNGWIITGTRTTKWHPKTTVPQWKSKTEGWIWLTEDQVRQICIQDAEQMRRELQSLKAIQNVRIQFTFLPSGGVEAFQRERQRQFWEKEGVTRWGVALWGDSNELETKLAFATWTLELVPSGPRTLVVTRLRALHPSHFVDILGKIWEYSIENTIEAVEIWNCPLNLTEVGYREARRWFRPFRDEDSEEFNRKGHLPSFKWYGLNGSDPQPADGEVEWVYNEKSVAASSSGNVIVNISADFAGVEVE</sequence>
<keyword evidence="3" id="KW-1185">Reference proteome</keyword>
<name>A0A8H5GQ88_9AGAR</name>
<gene>
    <name evidence="2" type="ORF">D9757_010039</name>
</gene>